<dbReference type="EMBL" id="MFCR01000003">
    <property type="protein sequence ID" value="OGE19330.1"/>
    <property type="molecule type" value="Genomic_DNA"/>
</dbReference>
<evidence type="ECO:0000313" key="1">
    <source>
        <dbReference type="EMBL" id="OGE19330.1"/>
    </source>
</evidence>
<sequence>MDIYWYGQACFKLKGKNASVVIDPYDPDFTGLRPPKDLSADVVLKTHDHQDHNFISVVKDPQGGVPMAFTEPGEYEVARVVITAISSFHDNSEGSERGANTIFHLLFDGLDIVHLGDLGQTKLTETQIAEIGQTDILLIPVGSVYTVDAKAASEIVSQLEPKIIIPMHYKIDGLKFELEGVEGFLKEMGAEGVVPVPKLSITKEKLPEEPQVILLAKSS</sequence>
<gene>
    <name evidence="1" type="ORF">A2871_00565</name>
</gene>
<dbReference type="PANTHER" id="PTHR42967:SF1">
    <property type="entry name" value="MBL FOLD METALLO-HYDROLASE"/>
    <property type="match status" value="1"/>
</dbReference>
<dbReference type="InterPro" id="IPR036866">
    <property type="entry name" value="RibonucZ/Hydroxyglut_hydro"/>
</dbReference>
<dbReference type="AlphaFoldDB" id="A0A1F5ISN6"/>
<evidence type="ECO:0000313" key="2">
    <source>
        <dbReference type="Proteomes" id="UP000176336"/>
    </source>
</evidence>
<dbReference type="Gene3D" id="3.60.15.10">
    <property type="entry name" value="Ribonuclease Z/Hydroxyacylglutathione hydrolase-like"/>
    <property type="match status" value="1"/>
</dbReference>
<comment type="caution">
    <text evidence="1">The sequence shown here is derived from an EMBL/GenBank/DDBJ whole genome shotgun (WGS) entry which is preliminary data.</text>
</comment>
<evidence type="ECO:0008006" key="3">
    <source>
        <dbReference type="Google" id="ProtNLM"/>
    </source>
</evidence>
<dbReference type="PANTHER" id="PTHR42967">
    <property type="entry name" value="METAL DEPENDENT HYDROLASE"/>
    <property type="match status" value="1"/>
</dbReference>
<name>A0A1F5ISN6_9BACT</name>
<accession>A0A1F5ISN6</accession>
<protein>
    <recommendedName>
        <fullName evidence="3">Lactamase</fullName>
    </recommendedName>
</protein>
<organism evidence="1 2">
    <name type="scientific">Candidatus Daviesbacteria bacterium RIFCSPHIGHO2_01_FULL_41_23</name>
    <dbReference type="NCBI Taxonomy" id="1797764"/>
    <lineage>
        <taxon>Bacteria</taxon>
        <taxon>Candidatus Daviesiibacteriota</taxon>
    </lineage>
</organism>
<dbReference type="SUPFAM" id="SSF56281">
    <property type="entry name" value="Metallo-hydrolase/oxidoreductase"/>
    <property type="match status" value="1"/>
</dbReference>
<reference evidence="1 2" key="1">
    <citation type="journal article" date="2016" name="Nat. Commun.">
        <title>Thousands of microbial genomes shed light on interconnected biogeochemical processes in an aquifer system.</title>
        <authorList>
            <person name="Anantharaman K."/>
            <person name="Brown C.T."/>
            <person name="Hug L.A."/>
            <person name="Sharon I."/>
            <person name="Castelle C.J."/>
            <person name="Probst A.J."/>
            <person name="Thomas B.C."/>
            <person name="Singh A."/>
            <person name="Wilkins M.J."/>
            <person name="Karaoz U."/>
            <person name="Brodie E.L."/>
            <person name="Williams K.H."/>
            <person name="Hubbard S.S."/>
            <person name="Banfield J.F."/>
        </authorList>
    </citation>
    <scope>NUCLEOTIDE SEQUENCE [LARGE SCALE GENOMIC DNA]</scope>
</reference>
<dbReference type="Proteomes" id="UP000176336">
    <property type="component" value="Unassembled WGS sequence"/>
</dbReference>
<dbReference type="Pfam" id="PF13483">
    <property type="entry name" value="Lactamase_B_3"/>
    <property type="match status" value="1"/>
</dbReference>
<proteinExistence type="predicted"/>